<evidence type="ECO:0000256" key="1">
    <source>
        <dbReference type="SAM" id="MobiDB-lite"/>
    </source>
</evidence>
<comment type="caution">
    <text evidence="2">The sequence shown here is derived from an EMBL/GenBank/DDBJ whole genome shotgun (WGS) entry which is preliminary data.</text>
</comment>
<dbReference type="Proteomes" id="UP000266188">
    <property type="component" value="Unassembled WGS sequence"/>
</dbReference>
<evidence type="ECO:0000313" key="2">
    <source>
        <dbReference type="EMBL" id="RJE26911.1"/>
    </source>
</evidence>
<proteinExistence type="predicted"/>
<evidence type="ECO:0000313" key="3">
    <source>
        <dbReference type="Proteomes" id="UP000266188"/>
    </source>
</evidence>
<accession>A0A3A3AC62</accession>
<protein>
    <submittedName>
        <fullName evidence="2">Uncharacterized protein</fullName>
    </submittedName>
</protein>
<organism evidence="2 3">
    <name type="scientific">Aspergillus sclerotialis</name>
    <dbReference type="NCBI Taxonomy" id="2070753"/>
    <lineage>
        <taxon>Eukaryota</taxon>
        <taxon>Fungi</taxon>
        <taxon>Dikarya</taxon>
        <taxon>Ascomycota</taxon>
        <taxon>Pezizomycotina</taxon>
        <taxon>Eurotiomycetes</taxon>
        <taxon>Eurotiomycetidae</taxon>
        <taxon>Eurotiales</taxon>
        <taxon>Aspergillaceae</taxon>
        <taxon>Aspergillus</taxon>
        <taxon>Aspergillus subgen. Polypaecilum</taxon>
    </lineage>
</organism>
<sequence>MGICEYIDPDQPNTSPPEEPEIPTLEGIDKKSDKELLDLTFQAELVNYQAKLKDWNNYEESYQKLCFIILTSIAPRHLYLIEDIKDLRQVIIKLKIRFQKPKRIDAITLRRIGSSLGEDGLGIVQWSSGLINGLKPIRKEILEVIATSRIRRIELKISYEQSDQL</sequence>
<gene>
    <name evidence="2" type="ORF">PHISCL_00718</name>
</gene>
<dbReference type="AlphaFoldDB" id="A0A3A3AC62"/>
<keyword evidence="3" id="KW-1185">Reference proteome</keyword>
<name>A0A3A3AC62_9EURO</name>
<reference evidence="3" key="1">
    <citation type="submission" date="2017-02" db="EMBL/GenBank/DDBJ databases">
        <authorList>
            <person name="Tafer H."/>
            <person name="Lopandic K."/>
        </authorList>
    </citation>
    <scope>NUCLEOTIDE SEQUENCE [LARGE SCALE GENOMIC DNA]</scope>
    <source>
        <strain evidence="3">CBS 366.77</strain>
    </source>
</reference>
<feature type="region of interest" description="Disordered" evidence="1">
    <location>
        <begin position="1"/>
        <end position="20"/>
    </location>
</feature>
<dbReference type="EMBL" id="MVGC01000012">
    <property type="protein sequence ID" value="RJE26911.1"/>
    <property type="molecule type" value="Genomic_DNA"/>
</dbReference>